<organism evidence="3 4">
    <name type="scientific">Usitatibacter palustris</name>
    <dbReference type="NCBI Taxonomy" id="2732487"/>
    <lineage>
        <taxon>Bacteria</taxon>
        <taxon>Pseudomonadati</taxon>
        <taxon>Pseudomonadota</taxon>
        <taxon>Betaproteobacteria</taxon>
        <taxon>Nitrosomonadales</taxon>
        <taxon>Usitatibacteraceae</taxon>
        <taxon>Usitatibacter</taxon>
    </lineage>
</organism>
<feature type="chain" id="PRO_5026724251" description="Ig-like SoxY domain-containing protein" evidence="1">
    <location>
        <begin position="31"/>
        <end position="152"/>
    </location>
</feature>
<feature type="signal peptide" evidence="1">
    <location>
        <begin position="1"/>
        <end position="30"/>
    </location>
</feature>
<keyword evidence="1" id="KW-0732">Signal</keyword>
<dbReference type="RefSeq" id="WP_171162044.1">
    <property type="nucleotide sequence ID" value="NZ_CP053073.1"/>
</dbReference>
<evidence type="ECO:0000313" key="4">
    <source>
        <dbReference type="Proteomes" id="UP000503096"/>
    </source>
</evidence>
<name>A0A6M4H630_9PROT</name>
<dbReference type="Gene3D" id="2.60.40.2470">
    <property type="entry name" value="SoxY domain"/>
    <property type="match status" value="1"/>
</dbReference>
<dbReference type="InterPro" id="IPR032711">
    <property type="entry name" value="SoxY"/>
</dbReference>
<reference evidence="3 4" key="1">
    <citation type="submission" date="2020-04" db="EMBL/GenBank/DDBJ databases">
        <title>Usitatibacter rugosus gen. nov., sp. nov. and Usitatibacter palustris sp. nov., novel members of Usitatibacteraceae fam. nov. within the order Nitrosomonadales isolated from soil.</title>
        <authorList>
            <person name="Huber K.J."/>
            <person name="Neumann-Schaal M."/>
            <person name="Geppert A."/>
            <person name="Luckner M."/>
            <person name="Wanner G."/>
            <person name="Overmann J."/>
        </authorList>
    </citation>
    <scope>NUCLEOTIDE SEQUENCE [LARGE SCALE GENOMIC DNA]</scope>
    <source>
        <strain evidence="3 4">Swamp67</strain>
    </source>
</reference>
<evidence type="ECO:0000256" key="1">
    <source>
        <dbReference type="SAM" id="SignalP"/>
    </source>
</evidence>
<gene>
    <name evidence="3" type="ORF">DSM104440_01892</name>
</gene>
<dbReference type="PROSITE" id="PS51318">
    <property type="entry name" value="TAT"/>
    <property type="match status" value="1"/>
</dbReference>
<dbReference type="Pfam" id="PF13501">
    <property type="entry name" value="SoxY"/>
    <property type="match status" value="1"/>
</dbReference>
<evidence type="ECO:0000313" key="3">
    <source>
        <dbReference type="EMBL" id="QJR15076.1"/>
    </source>
</evidence>
<dbReference type="EMBL" id="CP053073">
    <property type="protein sequence ID" value="QJR15076.1"/>
    <property type="molecule type" value="Genomic_DNA"/>
</dbReference>
<dbReference type="PIRSF" id="PIRSF010312">
    <property type="entry name" value="Sulphur_oxidation_SoxY"/>
    <property type="match status" value="1"/>
</dbReference>
<sequence length="152" mass="15605">MNPNRRTALKGAAMIGALAMGLLKSAGAWAQSWNKAAFETKSLNDTVKAMGGASAAESKDIVITSPDIAENGAVVPFSIASKIPKTESISLLVEKNPNALAASFGIPDGTEAGITTRVKMGQTSNVIALVKADGKFYYTSKEVKVTLGGCGG</sequence>
<accession>A0A6M4H630</accession>
<dbReference type="AlphaFoldDB" id="A0A6M4H630"/>
<dbReference type="InterPro" id="IPR038162">
    <property type="entry name" value="SoxY_sf"/>
</dbReference>
<dbReference type="InterPro" id="IPR016568">
    <property type="entry name" value="Sulphur_oxidation_SoxY"/>
</dbReference>
<dbReference type="InParanoid" id="A0A6M4H630"/>
<dbReference type="KEGG" id="upl:DSM104440_01892"/>
<dbReference type="Proteomes" id="UP000503096">
    <property type="component" value="Chromosome"/>
</dbReference>
<dbReference type="NCBIfam" id="TIGR04488">
    <property type="entry name" value="SoxY_true_GGCGG"/>
    <property type="match status" value="1"/>
</dbReference>
<keyword evidence="4" id="KW-1185">Reference proteome</keyword>
<feature type="domain" description="Ig-like SoxY" evidence="2">
    <location>
        <begin position="49"/>
        <end position="150"/>
    </location>
</feature>
<evidence type="ECO:0000259" key="2">
    <source>
        <dbReference type="Pfam" id="PF13501"/>
    </source>
</evidence>
<proteinExistence type="predicted"/>
<dbReference type="InterPro" id="IPR006311">
    <property type="entry name" value="TAT_signal"/>
</dbReference>
<protein>
    <recommendedName>
        <fullName evidence="2">Ig-like SoxY domain-containing protein</fullName>
    </recommendedName>
</protein>